<dbReference type="InterPro" id="IPR052717">
    <property type="entry name" value="Vacuolar_transposase_reg"/>
</dbReference>
<dbReference type="EMBL" id="JAOPHQ010001994">
    <property type="protein sequence ID" value="KAK0148860.1"/>
    <property type="molecule type" value="Genomic_DNA"/>
</dbReference>
<dbReference type="PANTHER" id="PTHR46169:SF15">
    <property type="entry name" value="INNER CENTROMERE PROTEIN A-LIKE ISOFORM X1-RELATED"/>
    <property type="match status" value="1"/>
</dbReference>
<reference evidence="1" key="1">
    <citation type="journal article" date="2023" name="Front. Mar. Sci.">
        <title>A new Merluccius polli reference genome to investigate the effects of global change in West African waters.</title>
        <authorList>
            <person name="Mateo J.L."/>
            <person name="Blanco-Fernandez C."/>
            <person name="Garcia-Vazquez E."/>
            <person name="Machado-Schiaffino G."/>
        </authorList>
    </citation>
    <scope>NUCLEOTIDE SEQUENCE</scope>
    <source>
        <strain evidence="1">C29</strain>
        <tissue evidence="1">Fin</tissue>
    </source>
</reference>
<proteinExistence type="predicted"/>
<dbReference type="InterPro" id="IPR012337">
    <property type="entry name" value="RNaseH-like_sf"/>
</dbReference>
<dbReference type="GO" id="GO:0006357">
    <property type="term" value="P:regulation of transcription by RNA polymerase II"/>
    <property type="evidence" value="ECO:0007669"/>
    <property type="project" value="TreeGrafter"/>
</dbReference>
<gene>
    <name evidence="1" type="ORF">N1851_010714</name>
</gene>
<keyword evidence="2" id="KW-1185">Reference proteome</keyword>
<evidence type="ECO:0000313" key="2">
    <source>
        <dbReference type="Proteomes" id="UP001174136"/>
    </source>
</evidence>
<dbReference type="GO" id="GO:0005634">
    <property type="term" value="C:nucleus"/>
    <property type="evidence" value="ECO:0007669"/>
    <property type="project" value="TreeGrafter"/>
</dbReference>
<dbReference type="AlphaFoldDB" id="A0AA47MZA8"/>
<accession>A0AA47MZA8</accession>
<organism evidence="1 2">
    <name type="scientific">Merluccius polli</name>
    <name type="common">Benguela hake</name>
    <name type="synonym">Merluccius cadenati</name>
    <dbReference type="NCBI Taxonomy" id="89951"/>
    <lineage>
        <taxon>Eukaryota</taxon>
        <taxon>Metazoa</taxon>
        <taxon>Chordata</taxon>
        <taxon>Craniata</taxon>
        <taxon>Vertebrata</taxon>
        <taxon>Euteleostomi</taxon>
        <taxon>Actinopterygii</taxon>
        <taxon>Neopterygii</taxon>
        <taxon>Teleostei</taxon>
        <taxon>Neoteleostei</taxon>
        <taxon>Acanthomorphata</taxon>
        <taxon>Zeiogadaria</taxon>
        <taxon>Gadariae</taxon>
        <taxon>Gadiformes</taxon>
        <taxon>Gadoidei</taxon>
        <taxon>Merlucciidae</taxon>
        <taxon>Merluccius</taxon>
    </lineage>
</organism>
<protein>
    <submittedName>
        <fullName evidence="1">Uncharacterized protein</fullName>
    </submittedName>
</protein>
<dbReference type="SUPFAM" id="SSF53098">
    <property type="entry name" value="Ribonuclease H-like"/>
    <property type="match status" value="1"/>
</dbReference>
<name>A0AA47MZA8_MERPO</name>
<dbReference type="PANTHER" id="PTHR46169">
    <property type="entry name" value="DNA REPLICATION-RELATED ELEMENT FACTOR, ISOFORM A"/>
    <property type="match status" value="1"/>
</dbReference>
<comment type="caution">
    <text evidence="1">The sequence shown here is derived from an EMBL/GenBank/DDBJ whole genome shotgun (WGS) entry which is preliminary data.</text>
</comment>
<dbReference type="Proteomes" id="UP001174136">
    <property type="component" value="Unassembled WGS sequence"/>
</dbReference>
<evidence type="ECO:0000313" key="1">
    <source>
        <dbReference type="EMBL" id="KAK0148860.1"/>
    </source>
</evidence>
<sequence>MDERYTPISRTTITSKAIPQLVMRVMECIKSSLVDQKSISVTADIWSDRTMRSYTAHVLNSSSSGYTLKAYLLECRRCKGRHSSENISAAFDEILDDSEDDSEDEEDDGWGTARYGLSSWFPSTAILLCPQFSTGYRGWDEISKGDVSSMLKNGQTFHAVFKDRFEAVFGSGKSIPVSNVTRWNSQFRQIQAVIELDYTALTQMCSVDFENVVLSSREWAQCRELTLILGPFAEATQLTEGDQIVTISMAVPTVLELHSHLKDLDSEKRLCRPLTRALRAIAIWP</sequence>